<dbReference type="InterPro" id="IPR029063">
    <property type="entry name" value="SAM-dependent_MTases_sf"/>
</dbReference>
<keyword evidence="1 4" id="KW-0489">Methyltransferase</keyword>
<proteinExistence type="predicted"/>
<evidence type="ECO:0000256" key="2">
    <source>
        <dbReference type="ARBA" id="ARBA00022679"/>
    </source>
</evidence>
<dbReference type="Pfam" id="PF02086">
    <property type="entry name" value="MethyltransfD12"/>
    <property type="match status" value="1"/>
</dbReference>
<dbReference type="GO" id="GO:0009307">
    <property type="term" value="P:DNA restriction-modification system"/>
    <property type="evidence" value="ECO:0007669"/>
    <property type="project" value="InterPro"/>
</dbReference>
<dbReference type="GO" id="GO:1904047">
    <property type="term" value="F:S-adenosyl-L-methionine binding"/>
    <property type="evidence" value="ECO:0007669"/>
    <property type="project" value="TreeGrafter"/>
</dbReference>
<protein>
    <submittedName>
        <fullName evidence="4">DNA adenine methylase</fullName>
    </submittedName>
</protein>
<dbReference type="GO" id="GO:0032259">
    <property type="term" value="P:methylation"/>
    <property type="evidence" value="ECO:0007669"/>
    <property type="project" value="UniProtKB-KW"/>
</dbReference>
<dbReference type="PRINTS" id="PR00505">
    <property type="entry name" value="D12N6MTFRASE"/>
</dbReference>
<sequence>MKAILKYPGSKWRIADWVISFFPEHHSYLEPFFGSGATFFQKNPSNIETINDLDGGVVNFFEWVRRDPERLARAVFLTPYGRRVYDAAFAPAENNFDAAVKFCVQANMGFGFRTSRIKAGWKLDVQGREKAYTLNDWNELPERIIYAAERLKCAQIECKPAVDVIGRFDFENVLIYCDPPYLLETRFGKQYKQEMTRQQHEELLDVLLKSKAKVLISGYESDLYNDALKDWHKEKIWSAARNSSKKKQEVLWMNFEPMQQMRL</sequence>
<evidence type="ECO:0000256" key="1">
    <source>
        <dbReference type="ARBA" id="ARBA00022603"/>
    </source>
</evidence>
<dbReference type="InterPro" id="IPR012327">
    <property type="entry name" value="MeTrfase_D12"/>
</dbReference>
<dbReference type="GO" id="GO:0043565">
    <property type="term" value="F:sequence-specific DNA binding"/>
    <property type="evidence" value="ECO:0007669"/>
    <property type="project" value="TreeGrafter"/>
</dbReference>
<keyword evidence="3" id="KW-0949">S-adenosyl-L-methionine</keyword>
<dbReference type="EMBL" id="BK014860">
    <property type="protein sequence ID" value="DAD79179.1"/>
    <property type="molecule type" value="Genomic_DNA"/>
</dbReference>
<reference evidence="4" key="1">
    <citation type="journal article" date="2021" name="Proc. Natl. Acad. Sci. U.S.A.">
        <title>A Catalog of Tens of Thousands of Viruses from Human Metagenomes Reveals Hidden Associations with Chronic Diseases.</title>
        <authorList>
            <person name="Tisza M.J."/>
            <person name="Buck C.B."/>
        </authorList>
    </citation>
    <scope>NUCLEOTIDE SEQUENCE</scope>
    <source>
        <strain evidence="4">CtKvA22</strain>
    </source>
</reference>
<dbReference type="GO" id="GO:0009007">
    <property type="term" value="F:site-specific DNA-methyltransferase (adenine-specific) activity"/>
    <property type="evidence" value="ECO:0007669"/>
    <property type="project" value="UniProtKB-EC"/>
</dbReference>
<dbReference type="PANTHER" id="PTHR30481">
    <property type="entry name" value="DNA ADENINE METHYLASE"/>
    <property type="match status" value="1"/>
</dbReference>
<dbReference type="PANTHER" id="PTHR30481:SF4">
    <property type="entry name" value="SITE-SPECIFIC DNA-METHYLTRANSFERASE (ADENINE-SPECIFIC)"/>
    <property type="match status" value="1"/>
</dbReference>
<accession>A0A8S5MB80</accession>
<evidence type="ECO:0000313" key="4">
    <source>
        <dbReference type="EMBL" id="DAD79179.1"/>
    </source>
</evidence>
<dbReference type="SUPFAM" id="SSF53335">
    <property type="entry name" value="S-adenosyl-L-methionine-dependent methyltransferases"/>
    <property type="match status" value="1"/>
</dbReference>
<evidence type="ECO:0000256" key="3">
    <source>
        <dbReference type="ARBA" id="ARBA00022691"/>
    </source>
</evidence>
<dbReference type="GO" id="GO:0006298">
    <property type="term" value="P:mismatch repair"/>
    <property type="evidence" value="ECO:0007669"/>
    <property type="project" value="TreeGrafter"/>
</dbReference>
<dbReference type="PIRSF" id="PIRSF000398">
    <property type="entry name" value="M_m6A_EcoRV"/>
    <property type="match status" value="1"/>
</dbReference>
<dbReference type="Gene3D" id="3.40.50.150">
    <property type="entry name" value="Vaccinia Virus protein VP39"/>
    <property type="match status" value="2"/>
</dbReference>
<organism evidence="4">
    <name type="scientific">Siphoviridae sp. ctKvA22</name>
    <dbReference type="NCBI Taxonomy" id="2826246"/>
    <lineage>
        <taxon>Viruses</taxon>
        <taxon>Duplodnaviria</taxon>
        <taxon>Heunggongvirae</taxon>
        <taxon>Uroviricota</taxon>
        <taxon>Caudoviricetes</taxon>
    </lineage>
</organism>
<keyword evidence="2" id="KW-0808">Transferase</keyword>
<dbReference type="InterPro" id="IPR012263">
    <property type="entry name" value="M_m6A_EcoRV"/>
</dbReference>
<name>A0A8S5MB80_9CAUD</name>